<evidence type="ECO:0000313" key="1">
    <source>
        <dbReference type="EMBL" id="GIJ13274.1"/>
    </source>
</evidence>
<dbReference type="RefSeq" id="WP_239093817.1">
    <property type="nucleotide sequence ID" value="NZ_BOOZ01000094.1"/>
</dbReference>
<organism evidence="1 2">
    <name type="scientific">Micromonospora andamanensis</name>
    <dbReference type="NCBI Taxonomy" id="1287068"/>
    <lineage>
        <taxon>Bacteria</taxon>
        <taxon>Bacillati</taxon>
        <taxon>Actinomycetota</taxon>
        <taxon>Actinomycetes</taxon>
        <taxon>Micromonosporales</taxon>
        <taxon>Micromonosporaceae</taxon>
        <taxon>Micromonospora</taxon>
    </lineage>
</organism>
<protein>
    <submittedName>
        <fullName evidence="1">Uncharacterized protein</fullName>
    </submittedName>
</protein>
<name>A0ABQ4I5W6_9ACTN</name>
<keyword evidence="2" id="KW-1185">Reference proteome</keyword>
<proteinExistence type="predicted"/>
<evidence type="ECO:0000313" key="2">
    <source>
        <dbReference type="Proteomes" id="UP000647017"/>
    </source>
</evidence>
<reference evidence="1 2" key="1">
    <citation type="submission" date="2021-01" db="EMBL/GenBank/DDBJ databases">
        <title>Whole genome shotgun sequence of Verrucosispora andamanensis NBRC 109075.</title>
        <authorList>
            <person name="Komaki H."/>
            <person name="Tamura T."/>
        </authorList>
    </citation>
    <scope>NUCLEOTIDE SEQUENCE [LARGE SCALE GENOMIC DNA]</scope>
    <source>
        <strain evidence="1 2">NBRC 109075</strain>
    </source>
</reference>
<comment type="caution">
    <text evidence="1">The sequence shown here is derived from an EMBL/GenBank/DDBJ whole genome shotgun (WGS) entry which is preliminary data.</text>
</comment>
<dbReference type="Proteomes" id="UP000647017">
    <property type="component" value="Unassembled WGS sequence"/>
</dbReference>
<dbReference type="EMBL" id="BOOZ01000094">
    <property type="protein sequence ID" value="GIJ13274.1"/>
    <property type="molecule type" value="Genomic_DNA"/>
</dbReference>
<accession>A0ABQ4I5W6</accession>
<gene>
    <name evidence="1" type="ORF">Van01_64880</name>
</gene>
<sequence length="64" mass="6652">MALGQLAAGGALNEADVYAVLEPAARSLPGRKPFTDRAIARTIASGLRVGARQPRHLASIREAA</sequence>